<evidence type="ECO:0000313" key="1">
    <source>
        <dbReference type="EMBL" id="PRQ51556.1"/>
    </source>
</evidence>
<dbReference type="Gramene" id="PRQ51556">
    <property type="protein sequence ID" value="PRQ51556"/>
    <property type="gene ID" value="RchiOBHm_Chr2g0145731"/>
</dbReference>
<accession>A0A2P6RYQ4</accession>
<evidence type="ECO:0000313" key="2">
    <source>
        <dbReference type="Proteomes" id="UP000238479"/>
    </source>
</evidence>
<sequence length="87" mass="10014">MFHRQTTLSASSITPRSLFFLISFPRPYLLLPFSPTTTLFSFFKLCFPDSTPIYFLFDSVSGSVRDFPKCLQSLKIRVLAQIQREGI</sequence>
<dbReference type="EMBL" id="PDCK01000040">
    <property type="protein sequence ID" value="PRQ51556.1"/>
    <property type="molecule type" value="Genomic_DNA"/>
</dbReference>
<keyword evidence="2" id="KW-1185">Reference proteome</keyword>
<reference evidence="1 2" key="1">
    <citation type="journal article" date="2018" name="Nat. Genet.">
        <title>The Rosa genome provides new insights in the design of modern roses.</title>
        <authorList>
            <person name="Bendahmane M."/>
        </authorList>
    </citation>
    <scope>NUCLEOTIDE SEQUENCE [LARGE SCALE GENOMIC DNA]</scope>
    <source>
        <strain evidence="2">cv. Old Blush</strain>
    </source>
</reference>
<gene>
    <name evidence="1" type="ORF">RchiOBHm_Chr2g0145731</name>
</gene>
<dbReference type="Proteomes" id="UP000238479">
    <property type="component" value="Chromosome 2"/>
</dbReference>
<organism evidence="1 2">
    <name type="scientific">Rosa chinensis</name>
    <name type="common">China rose</name>
    <dbReference type="NCBI Taxonomy" id="74649"/>
    <lineage>
        <taxon>Eukaryota</taxon>
        <taxon>Viridiplantae</taxon>
        <taxon>Streptophyta</taxon>
        <taxon>Embryophyta</taxon>
        <taxon>Tracheophyta</taxon>
        <taxon>Spermatophyta</taxon>
        <taxon>Magnoliopsida</taxon>
        <taxon>eudicotyledons</taxon>
        <taxon>Gunneridae</taxon>
        <taxon>Pentapetalae</taxon>
        <taxon>rosids</taxon>
        <taxon>fabids</taxon>
        <taxon>Rosales</taxon>
        <taxon>Rosaceae</taxon>
        <taxon>Rosoideae</taxon>
        <taxon>Rosoideae incertae sedis</taxon>
        <taxon>Rosa</taxon>
    </lineage>
</organism>
<dbReference type="AlphaFoldDB" id="A0A2P6RYQ4"/>
<name>A0A2P6RYQ4_ROSCH</name>
<comment type="caution">
    <text evidence="1">The sequence shown here is derived from an EMBL/GenBank/DDBJ whole genome shotgun (WGS) entry which is preliminary data.</text>
</comment>
<proteinExistence type="predicted"/>
<protein>
    <submittedName>
        <fullName evidence="1">Uncharacterized protein</fullName>
    </submittedName>
</protein>